<keyword evidence="2" id="KW-0489">Methyltransferase</keyword>
<sequence length="290" mass="31994">MASDNQSETVSGPSNPSIPYDVPTSARGYGWMLGGKDNYEIDRKFILSTVPSFPEVVDICRQNRQFLYRAVRHLTREQGIRQFIDMGCGLPTDNNVHQVAQRFAPDARVVYVDVDPIVLAHGRALLADDSSTTVIMGDMRDQDAILNHPDLTRLIDFDEPVATLFLSVGHHLVDADDPRRILRTIVDRSAPGSFVGFSQVICEDPERGAAMTRHIAGGGVPWQTRTPAEVDVLLEGLEPLEPGVVNLVDWRPDPDQPALEPVDADLVPYLGVTDANKGIYEYGGVLRKPQ</sequence>
<feature type="region of interest" description="Disordered" evidence="1">
    <location>
        <begin position="1"/>
        <end position="21"/>
    </location>
</feature>
<dbReference type="EC" id="2.1.1.-" evidence="2"/>
<name>A0ABV3BDS1_9ACTN</name>
<dbReference type="Proteomes" id="UP001551176">
    <property type="component" value="Unassembled WGS sequence"/>
</dbReference>
<dbReference type="RefSeq" id="WP_359343060.1">
    <property type="nucleotide sequence ID" value="NZ_JBEYXV010000001.1"/>
</dbReference>
<evidence type="ECO:0000256" key="1">
    <source>
        <dbReference type="SAM" id="MobiDB-lite"/>
    </source>
</evidence>
<feature type="compositionally biased region" description="Polar residues" evidence="1">
    <location>
        <begin position="1"/>
        <end position="17"/>
    </location>
</feature>
<dbReference type="Gene3D" id="3.40.50.150">
    <property type="entry name" value="Vaccinia Virus protein VP39"/>
    <property type="match status" value="1"/>
</dbReference>
<dbReference type="GO" id="GO:0032259">
    <property type="term" value="P:methylation"/>
    <property type="evidence" value="ECO:0007669"/>
    <property type="project" value="UniProtKB-KW"/>
</dbReference>
<dbReference type="EMBL" id="JBEYXV010000001">
    <property type="protein sequence ID" value="MEU6819136.1"/>
    <property type="molecule type" value="Genomic_DNA"/>
</dbReference>
<reference evidence="2 3" key="1">
    <citation type="submission" date="2024-06" db="EMBL/GenBank/DDBJ databases">
        <title>The Natural Products Discovery Center: Release of the First 8490 Sequenced Strains for Exploring Actinobacteria Biosynthetic Diversity.</title>
        <authorList>
            <person name="Kalkreuter E."/>
            <person name="Kautsar S.A."/>
            <person name="Yang D."/>
            <person name="Bader C.D."/>
            <person name="Teijaro C.N."/>
            <person name="Fluegel L."/>
            <person name="Davis C.M."/>
            <person name="Simpson J.R."/>
            <person name="Lauterbach L."/>
            <person name="Steele A.D."/>
            <person name="Gui C."/>
            <person name="Meng S."/>
            <person name="Li G."/>
            <person name="Viehrig K."/>
            <person name="Ye F."/>
            <person name="Su P."/>
            <person name="Kiefer A.F."/>
            <person name="Nichols A."/>
            <person name="Cepeda A.J."/>
            <person name="Yan W."/>
            <person name="Fan B."/>
            <person name="Jiang Y."/>
            <person name="Adhikari A."/>
            <person name="Zheng C.-J."/>
            <person name="Schuster L."/>
            <person name="Cowan T.M."/>
            <person name="Smanski M.J."/>
            <person name="Chevrette M.G."/>
            <person name="De Carvalho L.P.S."/>
            <person name="Shen B."/>
        </authorList>
    </citation>
    <scope>NUCLEOTIDE SEQUENCE [LARGE SCALE GENOMIC DNA]</scope>
    <source>
        <strain evidence="2 3">NPDC046838</strain>
    </source>
</reference>
<evidence type="ECO:0000313" key="3">
    <source>
        <dbReference type="Proteomes" id="UP001551176"/>
    </source>
</evidence>
<keyword evidence="2" id="KW-0808">Transferase</keyword>
<dbReference type="CDD" id="cd02440">
    <property type="entry name" value="AdoMet_MTases"/>
    <property type="match status" value="1"/>
</dbReference>
<evidence type="ECO:0000313" key="2">
    <source>
        <dbReference type="EMBL" id="MEU6819136.1"/>
    </source>
</evidence>
<dbReference type="GO" id="GO:0008168">
    <property type="term" value="F:methyltransferase activity"/>
    <property type="evidence" value="ECO:0007669"/>
    <property type="project" value="UniProtKB-KW"/>
</dbReference>
<dbReference type="SUPFAM" id="SSF53335">
    <property type="entry name" value="S-adenosyl-L-methionine-dependent methyltransferases"/>
    <property type="match status" value="1"/>
</dbReference>
<gene>
    <name evidence="2" type="ORF">ABZ921_00805</name>
</gene>
<dbReference type="InterPro" id="IPR029063">
    <property type="entry name" value="SAM-dependent_MTases_sf"/>
</dbReference>
<dbReference type="InterPro" id="IPR006764">
    <property type="entry name" value="SAM_dep_MeTrfase_SAV2177_type"/>
</dbReference>
<dbReference type="PIRSF" id="PIRSF017393">
    <property type="entry name" value="MTase_SAV2177"/>
    <property type="match status" value="1"/>
</dbReference>
<dbReference type="Pfam" id="PF04672">
    <property type="entry name" value="Methyltransf_19"/>
    <property type="match status" value="1"/>
</dbReference>
<keyword evidence="3" id="KW-1185">Reference proteome</keyword>
<organism evidence="2 3">
    <name type="scientific">Streptomyces atriruber</name>
    <dbReference type="NCBI Taxonomy" id="545121"/>
    <lineage>
        <taxon>Bacteria</taxon>
        <taxon>Bacillati</taxon>
        <taxon>Actinomycetota</taxon>
        <taxon>Actinomycetes</taxon>
        <taxon>Kitasatosporales</taxon>
        <taxon>Streptomycetaceae</taxon>
        <taxon>Streptomyces</taxon>
    </lineage>
</organism>
<protein>
    <submittedName>
        <fullName evidence="2">SAM-dependent methyltransferase</fullName>
        <ecNumber evidence="2">2.1.1.-</ecNumber>
    </submittedName>
</protein>
<comment type="caution">
    <text evidence="2">The sequence shown here is derived from an EMBL/GenBank/DDBJ whole genome shotgun (WGS) entry which is preliminary data.</text>
</comment>
<proteinExistence type="predicted"/>
<accession>A0ABV3BDS1</accession>